<dbReference type="Pfam" id="PF16363">
    <property type="entry name" value="GDP_Man_Dehyd"/>
    <property type="match status" value="1"/>
</dbReference>
<dbReference type="InterPro" id="IPR016040">
    <property type="entry name" value="NAD(P)-bd_dom"/>
</dbReference>
<dbReference type="InterPro" id="IPR036291">
    <property type="entry name" value="NAD(P)-bd_dom_sf"/>
</dbReference>
<accession>A0A6J5LJH3</accession>
<sequence length="344" mass="38915">MSKTVLITGGAGFIAHHVIDKILKDTDWKVVCLDRLDISGNLNRLHDMLQNHDPAMVSKRLRIVFHDLRAEINSQIVADIGHIDIVLHLAAGSHVDRSIAYPMEFVQDNVVGTVNMLDYARKNLPTLEKFVYFSTDEIFGVAPPGVSYKEYDRYNSTNPYSASKAAAEEFCVAYENTYKMPIIVTHTMNVFGERQHPEKFIPATIQKVRDGETVIIHSDPTRTIAGSRMYIHARDVAEGLMFILGLNNYKHTGDYGDAHCPKFNLVGTEEIDNLSLAHMIAAAVGKELKYEMTDFHTSRPGHDMRYALDGGLLESLGWTPKIKLSERIKEVVDWTLTNERWLRK</sequence>
<dbReference type="Gene3D" id="3.40.50.720">
    <property type="entry name" value="NAD(P)-binding Rossmann-like Domain"/>
    <property type="match status" value="1"/>
</dbReference>
<dbReference type="EMBL" id="LR796274">
    <property type="protein sequence ID" value="CAB4133207.1"/>
    <property type="molecule type" value="Genomic_DNA"/>
</dbReference>
<evidence type="ECO:0000259" key="1">
    <source>
        <dbReference type="Pfam" id="PF16363"/>
    </source>
</evidence>
<gene>
    <name evidence="2" type="ORF">UFOVP257_76</name>
</gene>
<reference evidence="2" key="1">
    <citation type="submission" date="2020-04" db="EMBL/GenBank/DDBJ databases">
        <authorList>
            <person name="Chiriac C."/>
            <person name="Salcher M."/>
            <person name="Ghai R."/>
            <person name="Kavagutti S V."/>
        </authorList>
    </citation>
    <scope>NUCLEOTIDE SEQUENCE</scope>
</reference>
<evidence type="ECO:0000313" key="2">
    <source>
        <dbReference type="EMBL" id="CAB4133207.1"/>
    </source>
</evidence>
<dbReference type="Gene3D" id="3.90.25.10">
    <property type="entry name" value="UDP-galactose 4-epimerase, domain 1"/>
    <property type="match status" value="1"/>
</dbReference>
<dbReference type="PANTHER" id="PTHR43000">
    <property type="entry name" value="DTDP-D-GLUCOSE 4,6-DEHYDRATASE-RELATED"/>
    <property type="match status" value="1"/>
</dbReference>
<dbReference type="SUPFAM" id="SSF51735">
    <property type="entry name" value="NAD(P)-binding Rossmann-fold domains"/>
    <property type="match status" value="1"/>
</dbReference>
<organism evidence="2">
    <name type="scientific">uncultured Caudovirales phage</name>
    <dbReference type="NCBI Taxonomy" id="2100421"/>
    <lineage>
        <taxon>Viruses</taxon>
        <taxon>Duplodnaviria</taxon>
        <taxon>Heunggongvirae</taxon>
        <taxon>Uroviricota</taxon>
        <taxon>Caudoviricetes</taxon>
        <taxon>Peduoviridae</taxon>
        <taxon>Maltschvirus</taxon>
        <taxon>Maltschvirus maltsch</taxon>
    </lineage>
</organism>
<name>A0A6J5LJH3_9CAUD</name>
<proteinExistence type="predicted"/>
<protein>
    <submittedName>
        <fullName evidence="2">RfbB dTDP-D-glucose 4,6-dehydratase</fullName>
    </submittedName>
</protein>
<feature type="domain" description="NAD(P)-binding" evidence="1">
    <location>
        <begin position="6"/>
        <end position="330"/>
    </location>
</feature>